<reference evidence="2" key="1">
    <citation type="journal article" date="2020" name="Stud. Mycol.">
        <title>101 Dothideomycetes genomes: a test case for predicting lifestyles and emergence of pathogens.</title>
        <authorList>
            <person name="Haridas S."/>
            <person name="Albert R."/>
            <person name="Binder M."/>
            <person name="Bloem J."/>
            <person name="Labutti K."/>
            <person name="Salamov A."/>
            <person name="Andreopoulos B."/>
            <person name="Baker S."/>
            <person name="Barry K."/>
            <person name="Bills G."/>
            <person name="Bluhm B."/>
            <person name="Cannon C."/>
            <person name="Castanera R."/>
            <person name="Culley D."/>
            <person name="Daum C."/>
            <person name="Ezra D."/>
            <person name="Gonzalez J."/>
            <person name="Henrissat B."/>
            <person name="Kuo A."/>
            <person name="Liang C."/>
            <person name="Lipzen A."/>
            <person name="Lutzoni F."/>
            <person name="Magnuson J."/>
            <person name="Mondo S."/>
            <person name="Nolan M."/>
            <person name="Ohm R."/>
            <person name="Pangilinan J."/>
            <person name="Park H.-J."/>
            <person name="Ramirez L."/>
            <person name="Alfaro M."/>
            <person name="Sun H."/>
            <person name="Tritt A."/>
            <person name="Yoshinaga Y."/>
            <person name="Zwiers L.-H."/>
            <person name="Turgeon B."/>
            <person name="Goodwin S."/>
            <person name="Spatafora J."/>
            <person name="Crous P."/>
            <person name="Grigoriev I."/>
        </authorList>
    </citation>
    <scope>NUCLEOTIDE SEQUENCE</scope>
    <source>
        <strain evidence="2">ATCC 74209</strain>
    </source>
</reference>
<evidence type="ECO:0000256" key="1">
    <source>
        <dbReference type="SAM" id="MobiDB-lite"/>
    </source>
</evidence>
<accession>A0A9P4JR77</accession>
<feature type="region of interest" description="Disordered" evidence="1">
    <location>
        <begin position="82"/>
        <end position="114"/>
    </location>
</feature>
<gene>
    <name evidence="2" type="ORF">GQ43DRAFT_479506</name>
</gene>
<dbReference type="EMBL" id="ML993920">
    <property type="protein sequence ID" value="KAF2202901.1"/>
    <property type="molecule type" value="Genomic_DNA"/>
</dbReference>
<evidence type="ECO:0000313" key="3">
    <source>
        <dbReference type="Proteomes" id="UP000799536"/>
    </source>
</evidence>
<proteinExistence type="predicted"/>
<protein>
    <recommendedName>
        <fullName evidence="4">Myb-like domain-containing protein</fullName>
    </recommendedName>
</protein>
<sequence>MPTSDFTQFATMDQEQYYNFPAVPNYSSYPPQLANGNRRDMQQWHTQRGNIPGNGSHSTLVQSTSMNESSIAVRQWQRTRSQGDCATLAPNPELSGQTKWEFSHGEPVTDQNSLRNEGLAGESMTNWALTDPTALPHSGGTIDWPNISPDRYYSPSTLTEQSESDSSFTFSTDFEQMSPATSGFECEATSYSKLEKTSSPKESVPQGGPKLIPYKHGTPGQTYLNTQGGGIWDAQAHFHEQVQHTHGLALSETDSPFLDSVWGNGAFQPGVFTPHLVSSAIPISPISPIPSSQEPYQFGVTPLDNVDQMCTTLDSYAVPSNALPLRMSVEEPRIAPTIETEPTRAVSARRNIEDKLLLEGKREGLTYKEIKRRIGTEVAESTLRGRYRSLTKARKDRLRKPVWKHFDIQLLHQIVEKELDRLDSSCRSLSRSQKLGKVSWKRVSEYIATHGGSYRFGNSTCKKKWNEIDDQR</sequence>
<dbReference type="OrthoDB" id="3439209at2759"/>
<organism evidence="2 3">
    <name type="scientific">Delitschia confertaspora ATCC 74209</name>
    <dbReference type="NCBI Taxonomy" id="1513339"/>
    <lineage>
        <taxon>Eukaryota</taxon>
        <taxon>Fungi</taxon>
        <taxon>Dikarya</taxon>
        <taxon>Ascomycota</taxon>
        <taxon>Pezizomycotina</taxon>
        <taxon>Dothideomycetes</taxon>
        <taxon>Pleosporomycetidae</taxon>
        <taxon>Pleosporales</taxon>
        <taxon>Delitschiaceae</taxon>
        <taxon>Delitschia</taxon>
    </lineage>
</organism>
<comment type="caution">
    <text evidence="2">The sequence shown here is derived from an EMBL/GenBank/DDBJ whole genome shotgun (WGS) entry which is preliminary data.</text>
</comment>
<feature type="region of interest" description="Disordered" evidence="1">
    <location>
        <begin position="191"/>
        <end position="211"/>
    </location>
</feature>
<keyword evidence="3" id="KW-1185">Reference proteome</keyword>
<evidence type="ECO:0008006" key="4">
    <source>
        <dbReference type="Google" id="ProtNLM"/>
    </source>
</evidence>
<evidence type="ECO:0000313" key="2">
    <source>
        <dbReference type="EMBL" id="KAF2202901.1"/>
    </source>
</evidence>
<dbReference type="Proteomes" id="UP000799536">
    <property type="component" value="Unassembled WGS sequence"/>
</dbReference>
<name>A0A9P4JR77_9PLEO</name>
<dbReference type="AlphaFoldDB" id="A0A9P4JR77"/>